<name>A0A0K1ELX6_CHOCO</name>
<dbReference type="PANTHER" id="PTHR24637:SF421">
    <property type="entry name" value="CUTICLE COLLAGEN DPY-2"/>
    <property type="match status" value="1"/>
</dbReference>
<accession>A0A0K1ELX6</accession>
<dbReference type="KEGG" id="ccro:CMC5_060420"/>
<gene>
    <name evidence="2" type="ORF">CMC5_060420</name>
</gene>
<evidence type="ECO:0000313" key="3">
    <source>
        <dbReference type="Proteomes" id="UP000067626"/>
    </source>
</evidence>
<reference evidence="2 3" key="1">
    <citation type="submission" date="2015-07" db="EMBL/GenBank/DDBJ databases">
        <title>Genome analysis of myxobacterium Chondromyces crocatus Cm c5 reveals a high potential for natural compound synthesis and the genetic basis for the loss of fruiting body formation.</title>
        <authorList>
            <person name="Zaburannyi N."/>
            <person name="Bunk B."/>
            <person name="Maier J."/>
            <person name="Overmann J."/>
            <person name="Mueller R."/>
        </authorList>
    </citation>
    <scope>NUCLEOTIDE SEQUENCE [LARGE SCALE GENOMIC DNA]</scope>
    <source>
        <strain evidence="2 3">Cm c5</strain>
    </source>
</reference>
<dbReference type="Pfam" id="PF01391">
    <property type="entry name" value="Collagen"/>
    <property type="match status" value="1"/>
</dbReference>
<evidence type="ECO:0000256" key="1">
    <source>
        <dbReference type="SAM" id="MobiDB-lite"/>
    </source>
</evidence>
<dbReference type="InterPro" id="IPR008160">
    <property type="entry name" value="Collagen"/>
</dbReference>
<organism evidence="2 3">
    <name type="scientific">Chondromyces crocatus</name>
    <dbReference type="NCBI Taxonomy" id="52"/>
    <lineage>
        <taxon>Bacteria</taxon>
        <taxon>Pseudomonadati</taxon>
        <taxon>Myxococcota</taxon>
        <taxon>Polyangia</taxon>
        <taxon>Polyangiales</taxon>
        <taxon>Polyangiaceae</taxon>
        <taxon>Chondromyces</taxon>
    </lineage>
</organism>
<keyword evidence="3" id="KW-1185">Reference proteome</keyword>
<sequence>MGPAGPTGPAGAAGAAGPTGPAGPAGAAGAAGPTGPAGAAGAAGPAGPTGPTGPAGSGGVLAIRDFDGDWSGTTMVNQQYSVPTVCRTATYTPTSANEVAIITMNGLASPTTASEVLYLDVMSSQNGGAFTYITTNSSASELVTGIGTVSITKRVNLVQGTSYVFATGFVTVPVANIDVGTCHGTVLIVRP</sequence>
<dbReference type="Proteomes" id="UP000067626">
    <property type="component" value="Chromosome"/>
</dbReference>
<proteinExistence type="predicted"/>
<evidence type="ECO:0000313" key="2">
    <source>
        <dbReference type="EMBL" id="AKT41831.1"/>
    </source>
</evidence>
<protein>
    <submittedName>
        <fullName evidence="2">Uncharacterized protein</fullName>
    </submittedName>
</protein>
<dbReference type="EMBL" id="CP012159">
    <property type="protein sequence ID" value="AKT41831.1"/>
    <property type="molecule type" value="Genomic_DNA"/>
</dbReference>
<dbReference type="AlphaFoldDB" id="A0A0K1ELX6"/>
<dbReference type="PATRIC" id="fig|52.7.peg.6653"/>
<dbReference type="PANTHER" id="PTHR24637">
    <property type="entry name" value="COLLAGEN"/>
    <property type="match status" value="1"/>
</dbReference>
<dbReference type="RefSeq" id="WP_218920090.1">
    <property type="nucleotide sequence ID" value="NZ_CP012159.1"/>
</dbReference>
<feature type="compositionally biased region" description="Low complexity" evidence="1">
    <location>
        <begin position="1"/>
        <end position="46"/>
    </location>
</feature>
<feature type="region of interest" description="Disordered" evidence="1">
    <location>
        <begin position="1"/>
        <end position="61"/>
    </location>
</feature>